<sequence>MTKHEDFINSPIESVMMEALSAISSINTGIETYPLNEYLLKTIFLQMTGFQEQKFKCIVWEMATEDFEFRRDFLRDYATQGFSTYDSKKSIYQKLMILLDRDEFSESDRKVIVEEAKDIVCKIFDESNIQYWNGNAFIEFKGNIKNKIGYKCIARKGTGYNLLESEGQKAYDKLYRHRNRLAHNTLSYQRNLPTLHELENKEFGDSNYFIWFYILIVIDKIMIKLFNEFNKATKRLLDI</sequence>
<name>A0A123TQD1_STRSU</name>
<evidence type="ECO:0000313" key="1">
    <source>
        <dbReference type="EMBL" id="CYV54440.1"/>
    </source>
</evidence>
<reference evidence="1 2" key="1">
    <citation type="submission" date="2016-02" db="EMBL/GenBank/DDBJ databases">
        <authorList>
            <consortium name="Pathogen Informatics"/>
        </authorList>
    </citation>
    <scope>NUCLEOTIDE SEQUENCE [LARGE SCALE GENOMIC DNA]</scope>
    <source>
        <strain evidence="1 2">LSS80</strain>
    </source>
</reference>
<dbReference type="Proteomes" id="UP000070960">
    <property type="component" value="Unassembled WGS sequence"/>
</dbReference>
<accession>A0A123TQD1</accession>
<proteinExistence type="predicted"/>
<dbReference type="RefSeq" id="WP_044763633.1">
    <property type="nucleotide sequence ID" value="NZ_CECW01000001.1"/>
</dbReference>
<dbReference type="EMBL" id="FIIE01000004">
    <property type="protein sequence ID" value="CYV54440.1"/>
    <property type="molecule type" value="Genomic_DNA"/>
</dbReference>
<evidence type="ECO:0008006" key="3">
    <source>
        <dbReference type="Google" id="ProtNLM"/>
    </source>
</evidence>
<gene>
    <name evidence="1" type="ORF">ERS132442_00673</name>
</gene>
<organism evidence="1 2">
    <name type="scientific">Streptococcus suis</name>
    <dbReference type="NCBI Taxonomy" id="1307"/>
    <lineage>
        <taxon>Bacteria</taxon>
        <taxon>Bacillati</taxon>
        <taxon>Bacillota</taxon>
        <taxon>Bacilli</taxon>
        <taxon>Lactobacillales</taxon>
        <taxon>Streptococcaceae</taxon>
        <taxon>Streptococcus</taxon>
    </lineage>
</organism>
<evidence type="ECO:0000313" key="2">
    <source>
        <dbReference type="Proteomes" id="UP000070960"/>
    </source>
</evidence>
<protein>
    <recommendedName>
        <fullName evidence="3">MAE-28990/MAE-18760-like HEPN domain-containing protein</fullName>
    </recommendedName>
</protein>
<dbReference type="AlphaFoldDB" id="A0A123TQD1"/>